<dbReference type="AlphaFoldDB" id="A0A6I5KUB3"/>
<dbReference type="Proteomes" id="UP000468707">
    <property type="component" value="Unassembled WGS sequence"/>
</dbReference>
<organism evidence="1 2">
    <name type="scientific">Flagellimonas sediminis</name>
    <dbReference type="NCBI Taxonomy" id="2696468"/>
    <lineage>
        <taxon>Bacteria</taxon>
        <taxon>Pseudomonadati</taxon>
        <taxon>Bacteroidota</taxon>
        <taxon>Flavobacteriia</taxon>
        <taxon>Flavobacteriales</taxon>
        <taxon>Flavobacteriaceae</taxon>
        <taxon>Flagellimonas</taxon>
    </lineage>
</organism>
<dbReference type="EMBL" id="JAAAMI010000005">
    <property type="protein sequence ID" value="NDV44113.1"/>
    <property type="molecule type" value="Genomic_DNA"/>
</dbReference>
<reference evidence="1 2" key="1">
    <citation type="submission" date="2020-01" db="EMBL/GenBank/DDBJ databases">
        <title>Muricauda sediminis sp.nov. 40Bstr401.</title>
        <authorList>
            <person name="Xue Z."/>
            <person name="Zhu S."/>
            <person name="Ren N."/>
            <person name="Chen T."/>
            <person name="Chen X."/>
            <person name="Chen J."/>
            <person name="Yang J."/>
        </authorList>
    </citation>
    <scope>NUCLEOTIDE SEQUENCE [LARGE SCALE GENOMIC DNA]</scope>
    <source>
        <strain evidence="1 2">40Bstr401</strain>
    </source>
</reference>
<dbReference type="Gene3D" id="1.10.3680.10">
    <property type="entry name" value="TerB-like"/>
    <property type="match status" value="1"/>
</dbReference>
<keyword evidence="2" id="KW-1185">Reference proteome</keyword>
<gene>
    <name evidence="1" type="ORF">GTK07_12310</name>
</gene>
<accession>A0A6I5KUB3</accession>
<comment type="caution">
    <text evidence="1">The sequence shown here is derived from an EMBL/GenBank/DDBJ whole genome shotgun (WGS) entry which is preliminary data.</text>
</comment>
<evidence type="ECO:0000313" key="1">
    <source>
        <dbReference type="EMBL" id="NDV44113.1"/>
    </source>
</evidence>
<sequence>MLNSEKIGNEFYQNLGKLFYAVAMADDQVRSVEIERVRKYVRQHWLDVDQVEDEFQSDAAYQIETVFDWLDEEEKDGNEYFDQFKEFYKDHPEKFTPALKQLIMETAESIASSFAGKNRSEMIVLMELEKLFAH</sequence>
<protein>
    <recommendedName>
        <fullName evidence="3">TerB family tellurite resistance protein</fullName>
    </recommendedName>
</protein>
<evidence type="ECO:0008006" key="3">
    <source>
        <dbReference type="Google" id="ProtNLM"/>
    </source>
</evidence>
<evidence type="ECO:0000313" key="2">
    <source>
        <dbReference type="Proteomes" id="UP000468707"/>
    </source>
</evidence>
<dbReference type="SUPFAM" id="SSF158682">
    <property type="entry name" value="TerB-like"/>
    <property type="match status" value="1"/>
</dbReference>
<name>A0A6I5KUB3_9FLAO</name>
<dbReference type="InterPro" id="IPR029024">
    <property type="entry name" value="TerB-like"/>
</dbReference>
<dbReference type="RefSeq" id="WP_163635536.1">
    <property type="nucleotide sequence ID" value="NZ_JAAAMI010000005.1"/>
</dbReference>
<proteinExistence type="predicted"/>